<dbReference type="Gramene" id="TraesCS2A03G0073500.1">
    <property type="protein sequence ID" value="TraesCS2A03G0073500.1.CDS"/>
    <property type="gene ID" value="TraesCS2A03G0073500"/>
</dbReference>
<keyword evidence="7" id="KW-1185">Reference proteome</keyword>
<dbReference type="InterPro" id="IPR017853">
    <property type="entry name" value="GH"/>
</dbReference>
<evidence type="ECO:0000256" key="4">
    <source>
        <dbReference type="SAM" id="MobiDB-lite"/>
    </source>
</evidence>
<name>A0A3B6ARD7_WHEAT</name>
<evidence type="ECO:0000256" key="3">
    <source>
        <dbReference type="RuleBase" id="RU003690"/>
    </source>
</evidence>
<keyword evidence="5" id="KW-0732">Signal</keyword>
<reference evidence="6" key="2">
    <citation type="submission" date="2018-10" db="UniProtKB">
        <authorList>
            <consortium name="EnsemblPlants"/>
        </authorList>
    </citation>
    <scope>IDENTIFICATION</scope>
</reference>
<accession>A0A3B6ARD7</accession>
<feature type="region of interest" description="Disordered" evidence="4">
    <location>
        <begin position="177"/>
        <end position="203"/>
    </location>
</feature>
<dbReference type="InterPro" id="IPR001360">
    <property type="entry name" value="Glyco_hydro_1"/>
</dbReference>
<evidence type="ECO:0000256" key="1">
    <source>
        <dbReference type="ARBA" id="ARBA00010838"/>
    </source>
</evidence>
<dbReference type="Gramene" id="TraesCLE_scaffold_085674_01G000100.1">
    <property type="protein sequence ID" value="TraesCLE_scaffold_085674_01G000100.1"/>
    <property type="gene ID" value="TraesCLE_scaffold_085674_01G000100"/>
</dbReference>
<dbReference type="PaxDb" id="4565-Traes_2AS_786CFD895.1"/>
<comment type="similarity">
    <text evidence="1 3">Belongs to the glycosyl hydrolase 1 family.</text>
</comment>
<dbReference type="PANTHER" id="PTHR10353:SF165">
    <property type="entry name" value="4-HYDROXY-7-METHOXY-3-OXO-3,4-DIHYDRO-2H-1,4-BENZOXAZIN-2-YL GLUCOSIDEBETA-D-GLUCOSIDASE"/>
    <property type="match status" value="1"/>
</dbReference>
<dbReference type="Proteomes" id="UP000019116">
    <property type="component" value="Chromosome 2A"/>
</dbReference>
<dbReference type="Gene3D" id="3.20.20.80">
    <property type="entry name" value="Glycosidases"/>
    <property type="match status" value="1"/>
</dbReference>
<dbReference type="Gramene" id="TraesCS2A02G038300.1">
    <property type="protein sequence ID" value="TraesCS2A02G038300.1"/>
    <property type="gene ID" value="TraesCS2A02G038300"/>
</dbReference>
<dbReference type="Gramene" id="TraesWEE_scaffold_140527_01G000100.1">
    <property type="protein sequence ID" value="TraesWEE_scaffold_140527_01G000100.1"/>
    <property type="gene ID" value="TraesWEE_scaffold_140527_01G000100"/>
</dbReference>
<reference evidence="6" key="1">
    <citation type="submission" date="2018-08" db="EMBL/GenBank/DDBJ databases">
        <authorList>
            <person name="Rossello M."/>
        </authorList>
    </citation>
    <scope>NUCLEOTIDE SEQUENCE [LARGE SCALE GENOMIC DNA]</scope>
    <source>
        <strain evidence="6">cv. Chinese Spring</strain>
    </source>
</reference>
<dbReference type="SMR" id="A0A3B6ARD7"/>
<dbReference type="GO" id="GO:0005975">
    <property type="term" value="P:carbohydrate metabolic process"/>
    <property type="evidence" value="ECO:0007669"/>
    <property type="project" value="InterPro"/>
</dbReference>
<dbReference type="OrthoDB" id="65569at2759"/>
<dbReference type="Pfam" id="PF00232">
    <property type="entry name" value="Glyco_hydro_1"/>
    <property type="match status" value="1"/>
</dbReference>
<dbReference type="EnsemblPlants" id="TraesCS2A02G038300.1">
    <property type="protein sequence ID" value="TraesCS2A02G038300.1"/>
    <property type="gene ID" value="TraesCS2A02G038300"/>
</dbReference>
<dbReference type="STRING" id="4565.A0A3B6ARD7"/>
<proteinExistence type="inferred from homology"/>
<dbReference type="GO" id="GO:0008422">
    <property type="term" value="F:beta-glucosidase activity"/>
    <property type="evidence" value="ECO:0000318"/>
    <property type="project" value="GO_Central"/>
</dbReference>
<sequence length="260" mass="28349">MAAATAMAMAMLAALAILMPSARGLSRAEFPRGFLFGVATSAYQIEGAYLEDGKGLSNWDVFTHTRPGGIKDGRNGDVADDHYHRYMEDVEIIHSLGVNSYRFSISWARILPRGLLGGVNSAGIAFYDRLIAALVQKGIEPFVTLYHFDLPREMETRYGGWLGAGIRRSLTTTRTCVSRRLGTGSSSGRRSTSPTCSPSSPKWWASTLRHAAPRRSGPARAGTLIGNPTSWLITCCCHMQPPSTTTRRIIRQRKADPSGS</sequence>
<feature type="chain" id="PRO_5043170963" evidence="5">
    <location>
        <begin position="25"/>
        <end position="260"/>
    </location>
</feature>
<dbReference type="PANTHER" id="PTHR10353">
    <property type="entry name" value="GLYCOSYL HYDROLASE"/>
    <property type="match status" value="1"/>
</dbReference>
<feature type="signal peptide" evidence="5">
    <location>
        <begin position="1"/>
        <end position="24"/>
    </location>
</feature>
<dbReference type="Gramene" id="TraesROB_scaffold_179883_01G000100.1">
    <property type="protein sequence ID" value="TraesROB_scaffold_179883_01G000100.1"/>
    <property type="gene ID" value="TraesROB_scaffold_179883_01G000100"/>
</dbReference>
<organism evidence="6">
    <name type="scientific">Triticum aestivum</name>
    <name type="common">Wheat</name>
    <dbReference type="NCBI Taxonomy" id="4565"/>
    <lineage>
        <taxon>Eukaryota</taxon>
        <taxon>Viridiplantae</taxon>
        <taxon>Streptophyta</taxon>
        <taxon>Embryophyta</taxon>
        <taxon>Tracheophyta</taxon>
        <taxon>Spermatophyta</taxon>
        <taxon>Magnoliopsida</taxon>
        <taxon>Liliopsida</taxon>
        <taxon>Poales</taxon>
        <taxon>Poaceae</taxon>
        <taxon>BOP clade</taxon>
        <taxon>Pooideae</taxon>
        <taxon>Triticodae</taxon>
        <taxon>Triticeae</taxon>
        <taxon>Triticinae</taxon>
        <taxon>Triticum</taxon>
    </lineage>
</organism>
<evidence type="ECO:0000313" key="6">
    <source>
        <dbReference type="EnsemblPlants" id="TraesCS2A02G038300.1"/>
    </source>
</evidence>
<feature type="compositionally biased region" description="Low complexity" evidence="4">
    <location>
        <begin position="178"/>
        <end position="201"/>
    </location>
</feature>
<evidence type="ECO:0000313" key="7">
    <source>
        <dbReference type="Proteomes" id="UP000019116"/>
    </source>
</evidence>
<dbReference type="AlphaFoldDB" id="A0A3B6ARD7"/>
<keyword evidence="2" id="KW-0378">Hydrolase</keyword>
<evidence type="ECO:0000256" key="2">
    <source>
        <dbReference type="ARBA" id="ARBA00022801"/>
    </source>
</evidence>
<dbReference type="SUPFAM" id="SSF51445">
    <property type="entry name" value="(Trans)glycosidases"/>
    <property type="match status" value="1"/>
</dbReference>
<evidence type="ECO:0000256" key="5">
    <source>
        <dbReference type="SAM" id="SignalP"/>
    </source>
</evidence>
<protein>
    <submittedName>
        <fullName evidence="6">Uncharacterized protein</fullName>
    </submittedName>
</protein>
<dbReference type="InterPro" id="IPR033132">
    <property type="entry name" value="GH_1_N_CS"/>
</dbReference>
<dbReference type="PROSITE" id="PS00653">
    <property type="entry name" value="GLYCOSYL_HYDROL_F1_2"/>
    <property type="match status" value="1"/>
</dbReference>